<evidence type="ECO:0000313" key="2">
    <source>
        <dbReference type="EMBL" id="SDC83312.1"/>
    </source>
</evidence>
<evidence type="ECO:0000256" key="1">
    <source>
        <dbReference type="SAM" id="MobiDB-lite"/>
    </source>
</evidence>
<dbReference type="InterPro" id="IPR025094">
    <property type="entry name" value="DUF4021"/>
</dbReference>
<dbReference type="EMBL" id="FMZB01000004">
    <property type="protein sequence ID" value="SDC83312.1"/>
    <property type="molecule type" value="Genomic_DNA"/>
</dbReference>
<sequence length="50" mass="5809">MQQKQNKSNQRDETAEAIGLDEDEQVMNGDYGHPETEFENNARKQNKTQL</sequence>
<organism evidence="2 3">
    <name type="scientific">Terribacillus halophilus</name>
    <dbReference type="NCBI Taxonomy" id="361279"/>
    <lineage>
        <taxon>Bacteria</taxon>
        <taxon>Bacillati</taxon>
        <taxon>Bacillota</taxon>
        <taxon>Bacilli</taxon>
        <taxon>Bacillales</taxon>
        <taxon>Bacillaceae</taxon>
        <taxon>Terribacillus</taxon>
    </lineage>
</organism>
<gene>
    <name evidence="2" type="ORF">SAMN05421663_104254</name>
</gene>
<dbReference type="OrthoDB" id="2939520at2"/>
<dbReference type="RefSeq" id="WP_139180862.1">
    <property type="nucleotide sequence ID" value="NZ_FMZB01000004.1"/>
</dbReference>
<feature type="region of interest" description="Disordered" evidence="1">
    <location>
        <begin position="1"/>
        <end position="50"/>
    </location>
</feature>
<dbReference type="AlphaFoldDB" id="A0A1G6PSW5"/>
<accession>A0A1G6PSW5</accession>
<keyword evidence="3" id="KW-1185">Reference proteome</keyword>
<name>A0A1G6PSW5_9BACI</name>
<protein>
    <submittedName>
        <fullName evidence="2">Uncharacterized protein</fullName>
    </submittedName>
</protein>
<evidence type="ECO:0000313" key="3">
    <source>
        <dbReference type="Proteomes" id="UP000198666"/>
    </source>
</evidence>
<dbReference type="Proteomes" id="UP000198666">
    <property type="component" value="Unassembled WGS sequence"/>
</dbReference>
<dbReference type="Pfam" id="PF13213">
    <property type="entry name" value="DUF4021"/>
    <property type="match status" value="1"/>
</dbReference>
<reference evidence="3" key="1">
    <citation type="submission" date="2016-10" db="EMBL/GenBank/DDBJ databases">
        <authorList>
            <person name="Varghese N."/>
            <person name="Submissions S."/>
        </authorList>
    </citation>
    <scope>NUCLEOTIDE SEQUENCE [LARGE SCALE GENOMIC DNA]</scope>
    <source>
        <strain evidence="3">DSM 21620</strain>
    </source>
</reference>
<proteinExistence type="predicted"/>
<feature type="compositionally biased region" description="Basic and acidic residues" evidence="1">
    <location>
        <begin position="32"/>
        <end position="42"/>
    </location>
</feature>